<dbReference type="InterPro" id="IPR050638">
    <property type="entry name" value="AA-Vitamin_Transporters"/>
</dbReference>
<dbReference type="Pfam" id="PF00892">
    <property type="entry name" value="EamA"/>
    <property type="match status" value="2"/>
</dbReference>
<feature type="domain" description="EamA" evidence="7">
    <location>
        <begin position="25"/>
        <end position="156"/>
    </location>
</feature>
<keyword evidence="3 6" id="KW-0812">Transmembrane</keyword>
<dbReference type="EMBL" id="JAKGAS010000005">
    <property type="protein sequence ID" value="MCF2948516.1"/>
    <property type="molecule type" value="Genomic_DNA"/>
</dbReference>
<evidence type="ECO:0000256" key="2">
    <source>
        <dbReference type="ARBA" id="ARBA00007362"/>
    </source>
</evidence>
<feature type="transmembrane region" description="Helical" evidence="6">
    <location>
        <begin position="198"/>
        <end position="217"/>
    </location>
</feature>
<reference evidence="8 9" key="1">
    <citation type="submission" date="2022-01" db="EMBL/GenBank/DDBJ databases">
        <title>Paraglaciecola sp. G1-23.</title>
        <authorList>
            <person name="Jin M.S."/>
            <person name="Han D.M."/>
            <person name="Kim H.M."/>
            <person name="Jeon C.O."/>
        </authorList>
    </citation>
    <scope>NUCLEOTIDE SEQUENCE [LARGE SCALE GENOMIC DNA]</scope>
    <source>
        <strain evidence="8 9">G1-23</strain>
    </source>
</reference>
<evidence type="ECO:0000256" key="4">
    <source>
        <dbReference type="ARBA" id="ARBA00022989"/>
    </source>
</evidence>
<dbReference type="PANTHER" id="PTHR32322">
    <property type="entry name" value="INNER MEMBRANE TRANSPORTER"/>
    <property type="match status" value="1"/>
</dbReference>
<feature type="transmembrane region" description="Helical" evidence="6">
    <location>
        <begin position="115"/>
        <end position="134"/>
    </location>
</feature>
<evidence type="ECO:0000256" key="1">
    <source>
        <dbReference type="ARBA" id="ARBA00004141"/>
    </source>
</evidence>
<dbReference type="InterPro" id="IPR037185">
    <property type="entry name" value="EmrE-like"/>
</dbReference>
<feature type="transmembrane region" description="Helical" evidence="6">
    <location>
        <begin position="54"/>
        <end position="75"/>
    </location>
</feature>
<evidence type="ECO:0000313" key="9">
    <source>
        <dbReference type="Proteomes" id="UP001521137"/>
    </source>
</evidence>
<dbReference type="Proteomes" id="UP001521137">
    <property type="component" value="Unassembled WGS sequence"/>
</dbReference>
<accession>A0ABS9D6L4</accession>
<organism evidence="8 9">
    <name type="scientific">Paraglaciecola algarum</name>
    <dbReference type="NCBI Taxonomy" id="3050085"/>
    <lineage>
        <taxon>Bacteria</taxon>
        <taxon>Pseudomonadati</taxon>
        <taxon>Pseudomonadota</taxon>
        <taxon>Gammaproteobacteria</taxon>
        <taxon>Alteromonadales</taxon>
        <taxon>Alteromonadaceae</taxon>
        <taxon>Paraglaciecola</taxon>
    </lineage>
</organism>
<feature type="transmembrane region" description="Helical" evidence="6">
    <location>
        <begin position="285"/>
        <end position="303"/>
    </location>
</feature>
<comment type="similarity">
    <text evidence="2">Belongs to the EamA transporter family.</text>
</comment>
<protein>
    <submittedName>
        <fullName evidence="8">DMT family transporter</fullName>
    </submittedName>
</protein>
<feature type="transmembrane region" description="Helical" evidence="6">
    <location>
        <begin position="229"/>
        <end position="248"/>
    </location>
</feature>
<feature type="transmembrane region" description="Helical" evidence="6">
    <location>
        <begin position="167"/>
        <end position="186"/>
    </location>
</feature>
<dbReference type="SUPFAM" id="SSF103481">
    <property type="entry name" value="Multidrug resistance efflux transporter EmrE"/>
    <property type="match status" value="2"/>
</dbReference>
<keyword evidence="9" id="KW-1185">Reference proteome</keyword>
<comment type="subcellular location">
    <subcellularLocation>
        <location evidence="1">Membrane</location>
        <topology evidence="1">Multi-pass membrane protein</topology>
    </subcellularLocation>
</comment>
<feature type="transmembrane region" description="Helical" evidence="6">
    <location>
        <begin position="141"/>
        <end position="161"/>
    </location>
</feature>
<evidence type="ECO:0000256" key="3">
    <source>
        <dbReference type="ARBA" id="ARBA00022692"/>
    </source>
</evidence>
<keyword evidence="5 6" id="KW-0472">Membrane</keyword>
<keyword evidence="4 6" id="KW-1133">Transmembrane helix</keyword>
<feature type="transmembrane region" description="Helical" evidence="6">
    <location>
        <begin position="87"/>
        <end position="109"/>
    </location>
</feature>
<evidence type="ECO:0000259" key="7">
    <source>
        <dbReference type="Pfam" id="PF00892"/>
    </source>
</evidence>
<name>A0ABS9D6L4_9ALTE</name>
<sequence length="313" mass="34129">MQIWIQQRLNPLFSAWSLSMSAQTKGLLLGTIAVFLFSFTLPLSSYVTQQLDPWFVGLGRTAFGGILAAAILRLKGVSRPNSYQLKWLALSALGITFGFPVSISIAMSLTEASRGIIVVGILPLVTAIIGAVLAKEYMPKRFWIFAVLGAVLVFIFTVTQQTSGPQWADLILLVAVVTAGFGYATGGRLSKQMPGWQVISWTLVLAMPFFWIPALLLFPTQPAQIDLGIWAGFFYLTVVSQLLGFFLWNSAMAMGGIATVSQTQLLQVVFSLVISNLLLGEQIGNGVWLFAILIIFIVAMGNSSKRVESLNKR</sequence>
<feature type="domain" description="EamA" evidence="7">
    <location>
        <begin position="167"/>
        <end position="299"/>
    </location>
</feature>
<evidence type="ECO:0000313" key="8">
    <source>
        <dbReference type="EMBL" id="MCF2948516.1"/>
    </source>
</evidence>
<dbReference type="InterPro" id="IPR000620">
    <property type="entry name" value="EamA_dom"/>
</dbReference>
<dbReference type="RefSeq" id="WP_235312367.1">
    <property type="nucleotide sequence ID" value="NZ_JAKGAS010000005.1"/>
</dbReference>
<evidence type="ECO:0000256" key="6">
    <source>
        <dbReference type="SAM" id="Phobius"/>
    </source>
</evidence>
<evidence type="ECO:0000256" key="5">
    <source>
        <dbReference type="ARBA" id="ARBA00023136"/>
    </source>
</evidence>
<feature type="transmembrane region" description="Helical" evidence="6">
    <location>
        <begin position="27"/>
        <end position="48"/>
    </location>
</feature>
<dbReference type="PANTHER" id="PTHR32322:SF2">
    <property type="entry name" value="EAMA DOMAIN-CONTAINING PROTEIN"/>
    <property type="match status" value="1"/>
</dbReference>
<feature type="transmembrane region" description="Helical" evidence="6">
    <location>
        <begin position="260"/>
        <end position="279"/>
    </location>
</feature>
<gene>
    <name evidence="8" type="ORF">L0668_10395</name>
</gene>
<comment type="caution">
    <text evidence="8">The sequence shown here is derived from an EMBL/GenBank/DDBJ whole genome shotgun (WGS) entry which is preliminary data.</text>
</comment>
<proteinExistence type="inferred from homology"/>